<keyword evidence="3" id="KW-0288">FMN</keyword>
<gene>
    <name evidence="7" type="ORF">FOMPIDRAFT_99478</name>
</gene>
<keyword evidence="5" id="KW-0812">Transmembrane</keyword>
<feature type="transmembrane region" description="Helical" evidence="5">
    <location>
        <begin position="483"/>
        <end position="500"/>
    </location>
</feature>
<protein>
    <recommendedName>
        <fullName evidence="6">NADH:flavin oxidoreductase/NADH oxidase N-terminal domain-containing protein</fullName>
    </recommendedName>
</protein>
<keyword evidence="5" id="KW-1133">Transmembrane helix</keyword>
<evidence type="ECO:0000256" key="4">
    <source>
        <dbReference type="ARBA" id="ARBA00023002"/>
    </source>
</evidence>
<feature type="transmembrane region" description="Helical" evidence="5">
    <location>
        <begin position="449"/>
        <end position="471"/>
    </location>
</feature>
<evidence type="ECO:0000313" key="7">
    <source>
        <dbReference type="EMBL" id="EPT02153.1"/>
    </source>
</evidence>
<dbReference type="HOGENOM" id="CLU_012153_6_2_1"/>
<dbReference type="Pfam" id="PF00724">
    <property type="entry name" value="Oxidored_FMN"/>
    <property type="match status" value="1"/>
</dbReference>
<evidence type="ECO:0000259" key="6">
    <source>
        <dbReference type="Pfam" id="PF00724"/>
    </source>
</evidence>
<dbReference type="eggNOG" id="KOG0134">
    <property type="taxonomic scope" value="Eukaryota"/>
</dbReference>
<dbReference type="InParanoid" id="S8EBY9"/>
<dbReference type="STRING" id="743788.S8EBY9"/>
<dbReference type="Gene3D" id="3.20.20.70">
    <property type="entry name" value="Aldolase class I"/>
    <property type="match status" value="1"/>
</dbReference>
<dbReference type="InterPro" id="IPR001155">
    <property type="entry name" value="OxRdtase_FMN_N"/>
</dbReference>
<evidence type="ECO:0000256" key="2">
    <source>
        <dbReference type="ARBA" id="ARBA00022630"/>
    </source>
</evidence>
<comment type="similarity">
    <text evidence="1">Belongs to the NADH:flavin oxidoreductase/NADH oxidase family.</text>
</comment>
<evidence type="ECO:0000256" key="3">
    <source>
        <dbReference type="ARBA" id="ARBA00022643"/>
    </source>
</evidence>
<dbReference type="SUPFAM" id="SSF51395">
    <property type="entry name" value="FMN-linked oxidoreductases"/>
    <property type="match status" value="1"/>
</dbReference>
<reference evidence="7 8" key="1">
    <citation type="journal article" date="2012" name="Science">
        <title>The Paleozoic origin of enzymatic lignin decomposition reconstructed from 31 fungal genomes.</title>
        <authorList>
            <person name="Floudas D."/>
            <person name="Binder M."/>
            <person name="Riley R."/>
            <person name="Barry K."/>
            <person name="Blanchette R.A."/>
            <person name="Henrissat B."/>
            <person name="Martinez A.T."/>
            <person name="Otillar R."/>
            <person name="Spatafora J.W."/>
            <person name="Yadav J.S."/>
            <person name="Aerts A."/>
            <person name="Benoit I."/>
            <person name="Boyd A."/>
            <person name="Carlson A."/>
            <person name="Copeland A."/>
            <person name="Coutinho P.M."/>
            <person name="de Vries R.P."/>
            <person name="Ferreira P."/>
            <person name="Findley K."/>
            <person name="Foster B."/>
            <person name="Gaskell J."/>
            <person name="Glotzer D."/>
            <person name="Gorecki P."/>
            <person name="Heitman J."/>
            <person name="Hesse C."/>
            <person name="Hori C."/>
            <person name="Igarashi K."/>
            <person name="Jurgens J.A."/>
            <person name="Kallen N."/>
            <person name="Kersten P."/>
            <person name="Kohler A."/>
            <person name="Kuees U."/>
            <person name="Kumar T.K.A."/>
            <person name="Kuo A."/>
            <person name="LaButti K."/>
            <person name="Larrondo L.F."/>
            <person name="Lindquist E."/>
            <person name="Ling A."/>
            <person name="Lombard V."/>
            <person name="Lucas S."/>
            <person name="Lundell T."/>
            <person name="Martin R."/>
            <person name="McLaughlin D.J."/>
            <person name="Morgenstern I."/>
            <person name="Morin E."/>
            <person name="Murat C."/>
            <person name="Nagy L.G."/>
            <person name="Nolan M."/>
            <person name="Ohm R.A."/>
            <person name="Patyshakuliyeva A."/>
            <person name="Rokas A."/>
            <person name="Ruiz-Duenas F.J."/>
            <person name="Sabat G."/>
            <person name="Salamov A."/>
            <person name="Samejima M."/>
            <person name="Schmutz J."/>
            <person name="Slot J.C."/>
            <person name="St John F."/>
            <person name="Stenlid J."/>
            <person name="Sun H."/>
            <person name="Sun S."/>
            <person name="Syed K."/>
            <person name="Tsang A."/>
            <person name="Wiebenga A."/>
            <person name="Young D."/>
            <person name="Pisabarro A."/>
            <person name="Eastwood D.C."/>
            <person name="Martin F."/>
            <person name="Cullen D."/>
            <person name="Grigoriev I.V."/>
            <person name="Hibbett D.S."/>
        </authorList>
    </citation>
    <scope>NUCLEOTIDE SEQUENCE</scope>
    <source>
        <strain evidence="8">FP-58527</strain>
    </source>
</reference>
<dbReference type="AlphaFoldDB" id="S8EBY9"/>
<name>S8EBY9_FOMSC</name>
<dbReference type="GO" id="GO:0010181">
    <property type="term" value="F:FMN binding"/>
    <property type="evidence" value="ECO:0007669"/>
    <property type="project" value="InterPro"/>
</dbReference>
<keyword evidence="8" id="KW-1185">Reference proteome</keyword>
<dbReference type="PANTHER" id="PTHR43656">
    <property type="entry name" value="BINDING OXIDOREDUCTASE, PUTATIVE (AFU_ORTHOLOGUE AFUA_2G08260)-RELATED"/>
    <property type="match status" value="1"/>
</dbReference>
<evidence type="ECO:0000313" key="8">
    <source>
        <dbReference type="Proteomes" id="UP000015241"/>
    </source>
</evidence>
<dbReference type="Proteomes" id="UP000015241">
    <property type="component" value="Unassembled WGS sequence"/>
</dbReference>
<dbReference type="PANTHER" id="PTHR43656:SF2">
    <property type="entry name" value="BINDING OXIDOREDUCTASE, PUTATIVE (AFU_ORTHOLOGUE AFUA_2G08260)-RELATED"/>
    <property type="match status" value="1"/>
</dbReference>
<sequence length="531" mass="58325">MIRETNGPNSHEGLDASTSWREGNSKLFAGVQLPCGRSLQNRFMKVAMYEHMATLFGGPPNDAHIRLYARWAEGGWGMICTGNVQVCGDHLTLGRDMVVPSRLTPEAVEPYTRLARAIHHGDPDTREHEETPPRTLAIMQLSHAGRQSSNIIGGRWPFVPPLAPSALPFGRAASKGEGLLSALLSRLMHTVLFQTPRAMSSADIKNVTGSFVRGVELAVASRFDGVQLHAAHGYLISQFLSSKTNHRQDEYGAPEHALHFLREIVCAIREIVPRDFILGIKLNAADYITRSSNGEQSSKSHNNALDHACEIARWGLLDFIEVSGGDYEDPAFISQSASARQAFFTEFAYEVKYRLASSQISRPPLILLTGGLRTLPLMSSVLTHDHADLLGIGRLSVLCPDLPRTLEAATAGDMKVDEFPMVPLPQPDIASPSSHRGSLHLLDTLLVRLWALLPVRLPKLVGAGSVMAWYMVMMRRIAERKDLDYGVGGVEAVLRMWLWFAPEPGGSVMDSWWATGMIGVLLGFVLGIVFL</sequence>
<feature type="domain" description="NADH:flavin oxidoreductase/NADH oxidase N-terminal" evidence="6">
    <location>
        <begin position="27"/>
        <end position="408"/>
    </location>
</feature>
<proteinExistence type="inferred from homology"/>
<keyword evidence="4" id="KW-0560">Oxidoreductase</keyword>
<dbReference type="EMBL" id="KE504137">
    <property type="protein sequence ID" value="EPT02153.1"/>
    <property type="molecule type" value="Genomic_DNA"/>
</dbReference>
<dbReference type="InterPro" id="IPR051799">
    <property type="entry name" value="NADH_flavin_oxidoreductase"/>
</dbReference>
<feature type="transmembrane region" description="Helical" evidence="5">
    <location>
        <begin position="512"/>
        <end position="530"/>
    </location>
</feature>
<organism evidence="7 8">
    <name type="scientific">Fomitopsis schrenkii</name>
    <name type="common">Brown rot fungus</name>
    <dbReference type="NCBI Taxonomy" id="2126942"/>
    <lineage>
        <taxon>Eukaryota</taxon>
        <taxon>Fungi</taxon>
        <taxon>Dikarya</taxon>
        <taxon>Basidiomycota</taxon>
        <taxon>Agaricomycotina</taxon>
        <taxon>Agaricomycetes</taxon>
        <taxon>Polyporales</taxon>
        <taxon>Fomitopsis</taxon>
    </lineage>
</organism>
<keyword evidence="5" id="KW-0472">Membrane</keyword>
<evidence type="ECO:0000256" key="5">
    <source>
        <dbReference type="SAM" id="Phobius"/>
    </source>
</evidence>
<dbReference type="OrthoDB" id="1663137at2759"/>
<keyword evidence="2" id="KW-0285">Flavoprotein</keyword>
<evidence type="ECO:0000256" key="1">
    <source>
        <dbReference type="ARBA" id="ARBA00005979"/>
    </source>
</evidence>
<dbReference type="InterPro" id="IPR013785">
    <property type="entry name" value="Aldolase_TIM"/>
</dbReference>
<accession>S8EBY9</accession>
<dbReference type="GO" id="GO:0016491">
    <property type="term" value="F:oxidoreductase activity"/>
    <property type="evidence" value="ECO:0007669"/>
    <property type="project" value="UniProtKB-KW"/>
</dbReference>